<keyword evidence="2" id="KW-1185">Reference proteome</keyword>
<dbReference type="EMBL" id="BMZG01000002">
    <property type="protein sequence ID" value="GHA66061.1"/>
    <property type="molecule type" value="Genomic_DNA"/>
</dbReference>
<organism evidence="1 2">
    <name type="scientific">Formosimonas limnophila</name>
    <dbReference type="NCBI Taxonomy" id="1384487"/>
    <lineage>
        <taxon>Bacteria</taxon>
        <taxon>Pseudomonadati</taxon>
        <taxon>Pseudomonadota</taxon>
        <taxon>Betaproteobacteria</taxon>
        <taxon>Burkholderiales</taxon>
        <taxon>Burkholderiaceae</taxon>
        <taxon>Formosimonas</taxon>
    </lineage>
</organism>
<dbReference type="GO" id="GO:0006281">
    <property type="term" value="P:DNA repair"/>
    <property type="evidence" value="ECO:0007669"/>
    <property type="project" value="InterPro"/>
</dbReference>
<dbReference type="InterPro" id="IPR008822">
    <property type="entry name" value="Endonuclease_RusA-like"/>
</dbReference>
<comment type="caution">
    <text evidence="1">The sequence shown here is derived from an EMBL/GenBank/DDBJ whole genome shotgun (WGS) entry which is preliminary data.</text>
</comment>
<dbReference type="GO" id="GO:0000287">
    <property type="term" value="F:magnesium ion binding"/>
    <property type="evidence" value="ECO:0007669"/>
    <property type="project" value="InterPro"/>
</dbReference>
<reference evidence="1" key="1">
    <citation type="journal article" date="2014" name="Int. J. Syst. Evol. Microbiol.">
        <title>Complete genome sequence of Corynebacterium casei LMG S-19264T (=DSM 44701T), isolated from a smear-ripened cheese.</title>
        <authorList>
            <consortium name="US DOE Joint Genome Institute (JGI-PGF)"/>
            <person name="Walter F."/>
            <person name="Albersmeier A."/>
            <person name="Kalinowski J."/>
            <person name="Ruckert C."/>
        </authorList>
    </citation>
    <scope>NUCLEOTIDE SEQUENCE</scope>
    <source>
        <strain evidence="1">KCTC 32501</strain>
    </source>
</reference>
<protein>
    <submittedName>
        <fullName evidence="1">Phage protein</fullName>
    </submittedName>
</protein>
<dbReference type="RefSeq" id="WP_189490683.1">
    <property type="nucleotide sequence ID" value="NZ_BMZG01000002.1"/>
</dbReference>
<dbReference type="Pfam" id="PF05866">
    <property type="entry name" value="RusA"/>
    <property type="match status" value="1"/>
</dbReference>
<evidence type="ECO:0000313" key="1">
    <source>
        <dbReference type="EMBL" id="GHA66061.1"/>
    </source>
</evidence>
<dbReference type="SUPFAM" id="SSF103084">
    <property type="entry name" value="Holliday junction resolvase RusA"/>
    <property type="match status" value="1"/>
</dbReference>
<dbReference type="GO" id="GO:0006310">
    <property type="term" value="P:DNA recombination"/>
    <property type="evidence" value="ECO:0007669"/>
    <property type="project" value="InterPro"/>
</dbReference>
<proteinExistence type="predicted"/>
<dbReference type="Proteomes" id="UP000614287">
    <property type="component" value="Unassembled WGS sequence"/>
</dbReference>
<accession>A0A8J3FZ66</accession>
<dbReference type="InterPro" id="IPR036614">
    <property type="entry name" value="RusA-like_sf"/>
</dbReference>
<sequence>MLKPITAFQVIGAPVGKGRPKFARRGNFVQAYTPTKTKDYEALVQEAATKAMRGKSPCAGAVQINFGIFIEPPKSWSKKKRADALDGKIYPTVKPDWDNIVKGIQDACNEVVFVDDKQIINSAMTKRYDENARVEVRVYEVTND</sequence>
<evidence type="ECO:0000313" key="2">
    <source>
        <dbReference type="Proteomes" id="UP000614287"/>
    </source>
</evidence>
<name>A0A8J3FZ66_9BURK</name>
<gene>
    <name evidence="1" type="ORF">GCM10009007_03130</name>
</gene>
<dbReference type="AlphaFoldDB" id="A0A8J3FZ66"/>
<reference evidence="1" key="2">
    <citation type="submission" date="2020-09" db="EMBL/GenBank/DDBJ databases">
        <authorList>
            <person name="Sun Q."/>
            <person name="Kim S."/>
        </authorList>
    </citation>
    <scope>NUCLEOTIDE SEQUENCE</scope>
    <source>
        <strain evidence="1">KCTC 32501</strain>
    </source>
</reference>
<dbReference type="Gene3D" id="3.30.1330.70">
    <property type="entry name" value="Holliday junction resolvase RusA"/>
    <property type="match status" value="1"/>
</dbReference>